<proteinExistence type="predicted"/>
<dbReference type="RefSeq" id="WP_125648523.1">
    <property type="nucleotide sequence ID" value="NZ_JBHTOH010000093.1"/>
</dbReference>
<reference evidence="5" key="1">
    <citation type="journal article" date="2019" name="Int. J. Syst. Evol. Microbiol.">
        <title>The Global Catalogue of Microorganisms (GCM) 10K type strain sequencing project: providing services to taxonomists for standard genome sequencing and annotation.</title>
        <authorList>
            <consortium name="The Broad Institute Genomics Platform"/>
            <consortium name="The Broad Institute Genome Sequencing Center for Infectious Disease"/>
            <person name="Wu L."/>
            <person name="Ma J."/>
        </authorList>
    </citation>
    <scope>NUCLEOTIDE SEQUENCE [LARGE SCALE GENOMIC DNA]</scope>
    <source>
        <strain evidence="5">CCM 8937</strain>
    </source>
</reference>
<keyword evidence="5" id="KW-1185">Reference proteome</keyword>
<dbReference type="EMBL" id="JBHTOH010000093">
    <property type="protein sequence ID" value="MFD1412077.1"/>
    <property type="molecule type" value="Genomic_DNA"/>
</dbReference>
<keyword evidence="2 4" id="KW-0012">Acyltransferase</keyword>
<evidence type="ECO:0000259" key="3">
    <source>
        <dbReference type="PROSITE" id="PS51186"/>
    </source>
</evidence>
<dbReference type="InterPro" id="IPR016181">
    <property type="entry name" value="Acyl_CoA_acyltransferase"/>
</dbReference>
<dbReference type="Proteomes" id="UP001597191">
    <property type="component" value="Unassembled WGS sequence"/>
</dbReference>
<dbReference type="CDD" id="cd04301">
    <property type="entry name" value="NAT_SF"/>
    <property type="match status" value="1"/>
</dbReference>
<evidence type="ECO:0000256" key="1">
    <source>
        <dbReference type="ARBA" id="ARBA00022679"/>
    </source>
</evidence>
<organism evidence="4 5">
    <name type="scientific">Lapidilactobacillus gannanensis</name>
    <dbReference type="NCBI Taxonomy" id="2486002"/>
    <lineage>
        <taxon>Bacteria</taxon>
        <taxon>Bacillati</taxon>
        <taxon>Bacillota</taxon>
        <taxon>Bacilli</taxon>
        <taxon>Lactobacillales</taxon>
        <taxon>Lactobacillaceae</taxon>
        <taxon>Lapidilactobacillus</taxon>
    </lineage>
</organism>
<dbReference type="EC" id="2.3.1.-" evidence="4"/>
<dbReference type="PANTHER" id="PTHR43800">
    <property type="entry name" value="PEPTIDYL-LYSINE N-ACETYLTRANSFERASE YJAB"/>
    <property type="match status" value="1"/>
</dbReference>
<dbReference type="SUPFAM" id="SSF55729">
    <property type="entry name" value="Acyl-CoA N-acyltransferases (Nat)"/>
    <property type="match status" value="1"/>
</dbReference>
<dbReference type="Pfam" id="PF13508">
    <property type="entry name" value="Acetyltransf_7"/>
    <property type="match status" value="1"/>
</dbReference>
<evidence type="ECO:0000313" key="4">
    <source>
        <dbReference type="EMBL" id="MFD1412077.1"/>
    </source>
</evidence>
<keyword evidence="1 4" id="KW-0808">Transferase</keyword>
<accession>A0ABW4BPC3</accession>
<dbReference type="PANTHER" id="PTHR43800:SF1">
    <property type="entry name" value="PEPTIDYL-LYSINE N-ACETYLTRANSFERASE YJAB"/>
    <property type="match status" value="1"/>
</dbReference>
<dbReference type="PROSITE" id="PS51186">
    <property type="entry name" value="GNAT"/>
    <property type="match status" value="1"/>
</dbReference>
<evidence type="ECO:0000313" key="5">
    <source>
        <dbReference type="Proteomes" id="UP001597191"/>
    </source>
</evidence>
<comment type="caution">
    <text evidence="4">The sequence shown here is derived from an EMBL/GenBank/DDBJ whole genome shotgun (WGS) entry which is preliminary data.</text>
</comment>
<gene>
    <name evidence="4" type="ORF">ACFQ4R_10850</name>
</gene>
<protein>
    <submittedName>
        <fullName evidence="4">GNAT family N-acetyltransferase</fullName>
        <ecNumber evidence="4">2.3.1.-</ecNumber>
    </submittedName>
</protein>
<dbReference type="GO" id="GO:0016746">
    <property type="term" value="F:acyltransferase activity"/>
    <property type="evidence" value="ECO:0007669"/>
    <property type="project" value="UniProtKB-KW"/>
</dbReference>
<feature type="domain" description="N-acetyltransferase" evidence="3">
    <location>
        <begin position="2"/>
        <end position="146"/>
    </location>
</feature>
<name>A0ABW4BPC3_9LACO</name>
<sequence>MVEVVSLTTPTASELDQLMKIWLAGNLAAHNFVSPDYWLSHQDQVRELLSTSQLMVAKHNQEIVGFLGYLPESHEVAGLFVAHDWQHQGIGQQLMATLKARKPVLVLYAYERNQGACQFYQQQGFRITRRQLDETVGQVELEFSWSANY</sequence>
<evidence type="ECO:0000256" key="2">
    <source>
        <dbReference type="ARBA" id="ARBA00023315"/>
    </source>
</evidence>
<dbReference type="InterPro" id="IPR000182">
    <property type="entry name" value="GNAT_dom"/>
</dbReference>
<dbReference type="Gene3D" id="3.40.630.30">
    <property type="match status" value="1"/>
</dbReference>